<evidence type="ECO:0000313" key="3">
    <source>
        <dbReference type="EMBL" id="CAB4222366.1"/>
    </source>
</evidence>
<dbReference type="EMBL" id="LR796812">
    <property type="protein sequence ID" value="CAB4167306.1"/>
    <property type="molecule type" value="Genomic_DNA"/>
</dbReference>
<protein>
    <submittedName>
        <fullName evidence="3">Uncharacterized protein</fullName>
    </submittedName>
</protein>
<dbReference type="EMBL" id="LR797244">
    <property type="protein sequence ID" value="CAB4195201.1"/>
    <property type="molecule type" value="Genomic_DNA"/>
</dbReference>
<organism evidence="3">
    <name type="scientific">uncultured Caudovirales phage</name>
    <dbReference type="NCBI Taxonomy" id="2100421"/>
    <lineage>
        <taxon>Viruses</taxon>
        <taxon>Duplodnaviria</taxon>
        <taxon>Heunggongvirae</taxon>
        <taxon>Uroviricota</taxon>
        <taxon>Caudoviricetes</taxon>
        <taxon>Peduoviridae</taxon>
        <taxon>Maltschvirus</taxon>
        <taxon>Maltschvirus maltsch</taxon>
    </lineage>
</organism>
<accession>A0A6J5T577</accession>
<reference evidence="3" key="1">
    <citation type="submission" date="2020-05" db="EMBL/GenBank/DDBJ databases">
        <authorList>
            <person name="Chiriac C."/>
            <person name="Salcher M."/>
            <person name="Ghai R."/>
            <person name="Kavagutti S V."/>
        </authorList>
    </citation>
    <scope>NUCLEOTIDE SEQUENCE</scope>
</reference>
<evidence type="ECO:0000313" key="2">
    <source>
        <dbReference type="EMBL" id="CAB4195201.1"/>
    </source>
</evidence>
<dbReference type="EMBL" id="LR797513">
    <property type="protein sequence ID" value="CAB4222366.1"/>
    <property type="molecule type" value="Genomic_DNA"/>
</dbReference>
<evidence type="ECO:0000313" key="1">
    <source>
        <dbReference type="EMBL" id="CAB4167306.1"/>
    </source>
</evidence>
<proteinExistence type="predicted"/>
<name>A0A6J5T577_9CAUD</name>
<sequence length="106" mass="11221">MRAIVTKMFDGAPDGAIYPKTFKPGDTVEGDLAVVAVREKWAEAPGLPSPPLPALTPIPEGWADFKAEDMVALARSLGADEAVKTKAPAADFIKAEIDRRATTTKA</sequence>
<gene>
    <name evidence="2" type="ORF">UFOVP1293_3</name>
    <name evidence="3" type="ORF">UFOVP1644_21</name>
    <name evidence="1" type="ORF">UFOVP860_12</name>
</gene>